<keyword evidence="4" id="KW-0805">Transcription regulation</keyword>
<comment type="caution">
    <text evidence="10">The sequence shown here is derived from an EMBL/GenBank/DDBJ whole genome shotgun (WGS) entry which is preliminary data.</text>
</comment>
<feature type="region of interest" description="Disordered" evidence="8">
    <location>
        <begin position="1"/>
        <end position="98"/>
    </location>
</feature>
<dbReference type="SUPFAM" id="SSF57701">
    <property type="entry name" value="Zn2/Cys6 DNA-binding domain"/>
    <property type="match status" value="1"/>
</dbReference>
<dbReference type="InterPro" id="IPR007219">
    <property type="entry name" value="XnlR_reg_dom"/>
</dbReference>
<evidence type="ECO:0000256" key="1">
    <source>
        <dbReference type="ARBA" id="ARBA00004123"/>
    </source>
</evidence>
<feature type="compositionally biased region" description="Low complexity" evidence="8">
    <location>
        <begin position="1125"/>
        <end position="1137"/>
    </location>
</feature>
<keyword evidence="7" id="KW-0539">Nucleus</keyword>
<feature type="compositionally biased region" description="Polar residues" evidence="8">
    <location>
        <begin position="1466"/>
        <end position="1476"/>
    </location>
</feature>
<dbReference type="Proteomes" id="UP001150538">
    <property type="component" value="Unassembled WGS sequence"/>
</dbReference>
<keyword evidence="2" id="KW-0479">Metal-binding</keyword>
<dbReference type="Pfam" id="PF04082">
    <property type="entry name" value="Fungal_trans"/>
    <property type="match status" value="1"/>
</dbReference>
<comment type="subcellular location">
    <subcellularLocation>
        <location evidence="1">Nucleus</location>
    </subcellularLocation>
</comment>
<evidence type="ECO:0000313" key="10">
    <source>
        <dbReference type="EMBL" id="KAJ1918360.1"/>
    </source>
</evidence>
<keyword evidence="6" id="KW-0804">Transcription</keyword>
<dbReference type="PROSITE" id="PS50048">
    <property type="entry name" value="ZN2_CY6_FUNGAL_2"/>
    <property type="match status" value="1"/>
</dbReference>
<evidence type="ECO:0000259" key="9">
    <source>
        <dbReference type="PROSITE" id="PS50048"/>
    </source>
</evidence>
<feature type="compositionally biased region" description="Low complexity" evidence="8">
    <location>
        <begin position="885"/>
        <end position="896"/>
    </location>
</feature>
<dbReference type="Gene3D" id="4.10.240.10">
    <property type="entry name" value="Zn(2)-C6 fungal-type DNA-binding domain"/>
    <property type="match status" value="1"/>
</dbReference>
<reference evidence="10" key="1">
    <citation type="submission" date="2022-07" db="EMBL/GenBank/DDBJ databases">
        <title>Phylogenomic reconstructions and comparative analyses of Kickxellomycotina fungi.</title>
        <authorList>
            <person name="Reynolds N.K."/>
            <person name="Stajich J.E."/>
            <person name="Barry K."/>
            <person name="Grigoriev I.V."/>
            <person name="Crous P."/>
            <person name="Smith M.E."/>
        </authorList>
    </citation>
    <scope>NUCLEOTIDE SEQUENCE</scope>
    <source>
        <strain evidence="10">NBRC 100468</strain>
    </source>
</reference>
<dbReference type="InterPro" id="IPR001138">
    <property type="entry name" value="Zn2Cys6_DnaBD"/>
</dbReference>
<evidence type="ECO:0000256" key="8">
    <source>
        <dbReference type="SAM" id="MobiDB-lite"/>
    </source>
</evidence>
<dbReference type="EMBL" id="JANBPU010000047">
    <property type="protein sequence ID" value="KAJ1918360.1"/>
    <property type="molecule type" value="Genomic_DNA"/>
</dbReference>
<evidence type="ECO:0000256" key="2">
    <source>
        <dbReference type="ARBA" id="ARBA00022723"/>
    </source>
</evidence>
<protein>
    <recommendedName>
        <fullName evidence="9">Zn(2)-C6 fungal-type domain-containing protein</fullName>
    </recommendedName>
</protein>
<evidence type="ECO:0000256" key="5">
    <source>
        <dbReference type="ARBA" id="ARBA00023125"/>
    </source>
</evidence>
<feature type="region of interest" description="Disordered" evidence="8">
    <location>
        <begin position="1064"/>
        <end position="1137"/>
    </location>
</feature>
<dbReference type="PANTHER" id="PTHR31313">
    <property type="entry name" value="TY1 ENHANCER ACTIVATOR"/>
    <property type="match status" value="1"/>
</dbReference>
<feature type="compositionally biased region" description="Low complexity" evidence="8">
    <location>
        <begin position="40"/>
        <end position="50"/>
    </location>
</feature>
<feature type="region of interest" description="Disordered" evidence="8">
    <location>
        <begin position="1434"/>
        <end position="1476"/>
    </location>
</feature>
<dbReference type="SMART" id="SM00066">
    <property type="entry name" value="GAL4"/>
    <property type="match status" value="1"/>
</dbReference>
<feature type="region of interest" description="Disordered" evidence="8">
    <location>
        <begin position="319"/>
        <end position="411"/>
    </location>
</feature>
<accession>A0A9W8A202</accession>
<keyword evidence="5" id="KW-0238">DNA-binding</keyword>
<dbReference type="PROSITE" id="PS00463">
    <property type="entry name" value="ZN2_CY6_FUNGAL_1"/>
    <property type="match status" value="1"/>
</dbReference>
<dbReference type="GO" id="GO:0005634">
    <property type="term" value="C:nucleus"/>
    <property type="evidence" value="ECO:0007669"/>
    <property type="project" value="UniProtKB-SubCell"/>
</dbReference>
<evidence type="ECO:0000256" key="6">
    <source>
        <dbReference type="ARBA" id="ARBA00023163"/>
    </source>
</evidence>
<feature type="compositionally biased region" description="Polar residues" evidence="8">
    <location>
        <begin position="186"/>
        <end position="202"/>
    </location>
</feature>
<feature type="compositionally biased region" description="Polar residues" evidence="8">
    <location>
        <begin position="350"/>
        <end position="359"/>
    </location>
</feature>
<evidence type="ECO:0000313" key="11">
    <source>
        <dbReference type="Proteomes" id="UP001150538"/>
    </source>
</evidence>
<evidence type="ECO:0000256" key="4">
    <source>
        <dbReference type="ARBA" id="ARBA00023015"/>
    </source>
</evidence>
<feature type="compositionally biased region" description="Polar residues" evidence="8">
    <location>
        <begin position="1067"/>
        <end position="1081"/>
    </location>
</feature>
<keyword evidence="3" id="KW-0862">Zinc</keyword>
<dbReference type="PANTHER" id="PTHR31313:SF78">
    <property type="entry name" value="TRANSCRIPTION FACTOR DOMAIN-CONTAINING PROTEIN"/>
    <property type="match status" value="1"/>
</dbReference>
<dbReference type="GO" id="GO:0003677">
    <property type="term" value="F:DNA binding"/>
    <property type="evidence" value="ECO:0007669"/>
    <property type="project" value="UniProtKB-KW"/>
</dbReference>
<feature type="compositionally biased region" description="Polar residues" evidence="8">
    <location>
        <begin position="1438"/>
        <end position="1458"/>
    </location>
</feature>
<feature type="compositionally biased region" description="Low complexity" evidence="8">
    <location>
        <begin position="360"/>
        <end position="383"/>
    </location>
</feature>
<feature type="domain" description="Zn(2)-C6 fungal-type" evidence="9">
    <location>
        <begin position="101"/>
        <end position="131"/>
    </location>
</feature>
<feature type="region of interest" description="Disordered" evidence="8">
    <location>
        <begin position="875"/>
        <end position="896"/>
    </location>
</feature>
<feature type="compositionally biased region" description="Polar residues" evidence="8">
    <location>
        <begin position="395"/>
        <end position="411"/>
    </location>
</feature>
<dbReference type="Pfam" id="PF00172">
    <property type="entry name" value="Zn_clus"/>
    <property type="match status" value="1"/>
</dbReference>
<name>A0A9W8A202_9FUNG</name>
<feature type="compositionally biased region" description="Low complexity" evidence="8">
    <location>
        <begin position="80"/>
        <end position="92"/>
    </location>
</feature>
<feature type="region of interest" description="Disordered" evidence="8">
    <location>
        <begin position="183"/>
        <end position="202"/>
    </location>
</feature>
<dbReference type="GO" id="GO:0000981">
    <property type="term" value="F:DNA-binding transcription factor activity, RNA polymerase II-specific"/>
    <property type="evidence" value="ECO:0007669"/>
    <property type="project" value="InterPro"/>
</dbReference>
<dbReference type="CDD" id="cd00067">
    <property type="entry name" value="GAL4"/>
    <property type="match status" value="1"/>
</dbReference>
<dbReference type="CDD" id="cd12148">
    <property type="entry name" value="fungal_TF_MHR"/>
    <property type="match status" value="1"/>
</dbReference>
<dbReference type="OrthoDB" id="2406834at2759"/>
<evidence type="ECO:0000256" key="3">
    <source>
        <dbReference type="ARBA" id="ARBA00022833"/>
    </source>
</evidence>
<dbReference type="InterPro" id="IPR036864">
    <property type="entry name" value="Zn2-C6_fun-type_DNA-bd_sf"/>
</dbReference>
<sequence>MNKGTSPGGRRHLQPSSGAIPNFYPSFGHSAQTAFGRALSANSRASNSTSPNPPTSNIGNRAHTPTEGHGGGSTFGNDPSLNSGNSNNSSNNSKRHRVSRACDACRRKKVKCDAQHPRCNNCVALDLECTYLDAAKKRGPPKGYIETIENKLKQLKLLITELAKNDAKSADLMAQLAEQLDREKNSANTRMDSAASNNKDVLTSTPGIGVSFIKLLDEMNVREISERYRAQGGGAGNSSNNNKKDDNGVDDDDDADEKSSNEGRRNSTAPGVMARPHDDEDSDNAYSHSWTDRESGHLTVDETGSMRYLGDASGLFMFTQNMPSSPNDPRLKQSRGLAKHWPPIGRRKTSTNSLKNFVASQQQQTQKSPCSQSPPSRQSPPSSGAGGNGYGNKLTVPSTSSSLIQHNHGSQSPIIIRRKSSAFGIDANGIPRQMPLPGKIPMPSPEEAGRLLRIYFRFIHPFLPLFNRNTLISRTLCRSAPLSPALMSAIYAAASLYDRNSDGSNALSIKIHFQRARSYIEDDPLPTQLTSIHALLLMAVYGQGTMSTTAWMYTGMAIRKAYDLGLHRDPTRWASTSVSGTQIMTEAERAARTRTWWGCFIVDRLISAAMGRPTMIHDFTFDTMYPVGYGDIDDEFMIDRAPIHMIAQDKNSLDALLNKPIDEKAKQKYTPLPRLNLLQDRLQVDSNIAMNGNVSTIDFDADDLHEDLAATTTYSNGKKRLSYGIYYLQLLHILGHVINDIYKSIPPKEYYKVYCTEKIPNRIDTLVYLDNSLRIWRNSLPEELRYSIEDVVKEKLPRCGFVLNISLIYHVTTILLHRPFIPRSNVDSSGLSVPSSLHHDNDPATCATKGISENISESEDHSMIESPIGIRGMESPSSINSLPGSTSSSTQTHSASPYDSHGICTVSAQFISMALSLVTTETTKDIMPFTTFYQLTAGSFHLNNVITGSQGWVARFYLNKTVKMIEKYREKWGQARGALALLDELIETHRIDLAEVSQDTETIYGITLDMAERVDKQAREYNASKIHHKRTHSRTSRTTVGSKLFGSKRTISQDLEANMMAKPRLFSPSSGNQARVSNDESYLSPEPKRVKTESFGLGIESSTPGATTYEDVSRQKENLGARAATSPTSKISQISSSPVRKQQHILSIQSQEQQSHQSTIAHEISLKTGETLPQILSAPLSGTMIPSLDLFGKQHQGYPGSNSSTAGIPENLVAPGGNATNIPSLSSAAATATALPMADSQAQRSGVYQQTGQQPQIQITPAEDMTANGGGSHQQLSAPSLPSQVFASQNIPARFGPVLDGNIQAYLAQQEFDSGIGLEDPSTDEVLVNMALDPNAFNTISAADLSQFDYLPEYLFGNMAGTADNTVPNNAGAGVTAPNTSAYLAGDQFSRQPATGGMQYGENKAMPTNVPANIPSCTGITNYTISSTTSGTTIQGQMIPSNSNNNIGASPGAPNQVNLDPGNAGPSPQNDNNATPLSMQEIQWGSYMDQVMRMFGHA</sequence>
<dbReference type="GO" id="GO:0008270">
    <property type="term" value="F:zinc ion binding"/>
    <property type="evidence" value="ECO:0007669"/>
    <property type="project" value="InterPro"/>
</dbReference>
<organism evidence="10 11">
    <name type="scientific">Mycoemilia scoparia</name>
    <dbReference type="NCBI Taxonomy" id="417184"/>
    <lineage>
        <taxon>Eukaryota</taxon>
        <taxon>Fungi</taxon>
        <taxon>Fungi incertae sedis</taxon>
        <taxon>Zoopagomycota</taxon>
        <taxon>Kickxellomycotina</taxon>
        <taxon>Kickxellomycetes</taxon>
        <taxon>Kickxellales</taxon>
        <taxon>Kickxellaceae</taxon>
        <taxon>Mycoemilia</taxon>
    </lineage>
</organism>
<keyword evidence="11" id="KW-1185">Reference proteome</keyword>
<evidence type="ECO:0000256" key="7">
    <source>
        <dbReference type="ARBA" id="ARBA00023242"/>
    </source>
</evidence>
<feature type="compositionally biased region" description="Polar residues" evidence="8">
    <location>
        <begin position="875"/>
        <end position="884"/>
    </location>
</feature>
<proteinExistence type="predicted"/>
<dbReference type="GO" id="GO:0006351">
    <property type="term" value="P:DNA-templated transcription"/>
    <property type="evidence" value="ECO:0007669"/>
    <property type="project" value="InterPro"/>
</dbReference>
<feature type="region of interest" description="Disordered" evidence="8">
    <location>
        <begin position="230"/>
        <end position="298"/>
    </location>
</feature>
<dbReference type="InterPro" id="IPR051615">
    <property type="entry name" value="Transcr_Regulatory_Elem"/>
</dbReference>
<gene>
    <name evidence="10" type="ORF">H4219_002641</name>
</gene>
<dbReference type="SMART" id="SM00906">
    <property type="entry name" value="Fungal_trans"/>
    <property type="match status" value="1"/>
</dbReference>